<dbReference type="InterPro" id="IPR035979">
    <property type="entry name" value="RBD_domain_sf"/>
</dbReference>
<evidence type="ECO:0000313" key="4">
    <source>
        <dbReference type="Proteomes" id="UP001189429"/>
    </source>
</evidence>
<dbReference type="SUPFAM" id="SSF54928">
    <property type="entry name" value="RNA-binding domain, RBD"/>
    <property type="match status" value="1"/>
</dbReference>
<dbReference type="SMART" id="SM00360">
    <property type="entry name" value="RRM"/>
    <property type="match status" value="1"/>
</dbReference>
<protein>
    <recommendedName>
        <fullName evidence="2">RRM domain-containing protein</fullName>
    </recommendedName>
</protein>
<dbReference type="Proteomes" id="UP001189429">
    <property type="component" value="Unassembled WGS sequence"/>
</dbReference>
<keyword evidence="4" id="KW-1185">Reference proteome</keyword>
<evidence type="ECO:0000259" key="2">
    <source>
        <dbReference type="PROSITE" id="PS50102"/>
    </source>
</evidence>
<reference evidence="3" key="1">
    <citation type="submission" date="2023-10" db="EMBL/GenBank/DDBJ databases">
        <authorList>
            <person name="Chen Y."/>
            <person name="Shah S."/>
            <person name="Dougan E. K."/>
            <person name="Thang M."/>
            <person name="Chan C."/>
        </authorList>
    </citation>
    <scope>NUCLEOTIDE SEQUENCE [LARGE SCALE GENOMIC DNA]</scope>
</reference>
<name>A0ABN9XAF1_9DINO</name>
<gene>
    <name evidence="3" type="ORF">PCOR1329_LOCUS74470</name>
</gene>
<sequence>VSVVAAPGGASIVPPLPRPARAGTALAAAAGVGALAPSLPPGAAALAAGLPSPAGKGGLKGGGRGAGGKAALQPGQAIEGAGGTQLVLDASGTFVAVGGGGDRGGGDKGGKGKGADEDAMTVVVKGLSFTVEEDKLRSDFEQCGEIDFLKMLQMPDGKPKGISFIRFKSDEGFRKASASERHGATGGRSA</sequence>
<evidence type="ECO:0000256" key="1">
    <source>
        <dbReference type="PROSITE-ProRule" id="PRU00176"/>
    </source>
</evidence>
<comment type="caution">
    <text evidence="3">The sequence shown here is derived from an EMBL/GenBank/DDBJ whole genome shotgun (WGS) entry which is preliminary data.</text>
</comment>
<proteinExistence type="predicted"/>
<dbReference type="Pfam" id="PF00076">
    <property type="entry name" value="RRM_1"/>
    <property type="match status" value="1"/>
</dbReference>
<evidence type="ECO:0000313" key="3">
    <source>
        <dbReference type="EMBL" id="CAK0895851.1"/>
    </source>
</evidence>
<feature type="domain" description="RRM" evidence="2">
    <location>
        <begin position="120"/>
        <end position="190"/>
    </location>
</feature>
<dbReference type="InterPro" id="IPR000504">
    <property type="entry name" value="RRM_dom"/>
</dbReference>
<dbReference type="InterPro" id="IPR012677">
    <property type="entry name" value="Nucleotide-bd_a/b_plait_sf"/>
</dbReference>
<dbReference type="PROSITE" id="PS50102">
    <property type="entry name" value="RRM"/>
    <property type="match status" value="1"/>
</dbReference>
<dbReference type="EMBL" id="CAUYUJ010020097">
    <property type="protein sequence ID" value="CAK0895851.1"/>
    <property type="molecule type" value="Genomic_DNA"/>
</dbReference>
<accession>A0ABN9XAF1</accession>
<keyword evidence="1" id="KW-0694">RNA-binding</keyword>
<dbReference type="Gene3D" id="3.30.70.330">
    <property type="match status" value="1"/>
</dbReference>
<organism evidence="3 4">
    <name type="scientific">Prorocentrum cordatum</name>
    <dbReference type="NCBI Taxonomy" id="2364126"/>
    <lineage>
        <taxon>Eukaryota</taxon>
        <taxon>Sar</taxon>
        <taxon>Alveolata</taxon>
        <taxon>Dinophyceae</taxon>
        <taxon>Prorocentrales</taxon>
        <taxon>Prorocentraceae</taxon>
        <taxon>Prorocentrum</taxon>
    </lineage>
</organism>
<feature type="non-terminal residue" evidence="3">
    <location>
        <position position="1"/>
    </location>
</feature>